<reference evidence="3 4" key="1">
    <citation type="submission" date="2021-03" db="EMBL/GenBank/DDBJ databases">
        <title>Enterococcal diversity collection.</title>
        <authorList>
            <person name="Gilmore M.S."/>
            <person name="Schwartzman J."/>
            <person name="Van Tyne D."/>
            <person name="Martin M."/>
            <person name="Earl A.M."/>
            <person name="Manson A.L."/>
            <person name="Straub T."/>
            <person name="Salamzade R."/>
            <person name="Saavedra J."/>
            <person name="Lebreton F."/>
            <person name="Prichula J."/>
            <person name="Schaufler K."/>
            <person name="Gaca A."/>
            <person name="Sgardioli B."/>
            <person name="Wagenaar J."/>
            <person name="Strong T."/>
        </authorList>
    </citation>
    <scope>NUCLEOTIDE SEQUENCE [LARGE SCALE GENOMIC DNA]</scope>
    <source>
        <strain evidence="3 4">DIV0080</strain>
    </source>
</reference>
<dbReference type="Pfam" id="PF01381">
    <property type="entry name" value="HTH_3"/>
    <property type="match status" value="1"/>
</dbReference>
<dbReference type="InterPro" id="IPR001387">
    <property type="entry name" value="Cro/C1-type_HTH"/>
</dbReference>
<keyword evidence="4" id="KW-1185">Reference proteome</keyword>
<sequence length="186" mass="20922">MSTENNQLLSDQVGNELRLIRKKEQLTIEELASLSGVSAITISNIENGRSNPTLNSLWKLANSLQIPLSKLLGFSQNETTISSANEKTPSFINDLENGWVVQPVFQEDNVEVYRVCLKGKSHIKRTHQTQNSTEIVTVMTGELELVVGTKHYTLNTYDSINFDSTLSHEYINNSTNDIYLTIVVKY</sequence>
<dbReference type="CDD" id="cd00093">
    <property type="entry name" value="HTH_XRE"/>
    <property type="match status" value="1"/>
</dbReference>
<evidence type="ECO:0000313" key="3">
    <source>
        <dbReference type="EMBL" id="MBO0477673.1"/>
    </source>
</evidence>
<dbReference type="PANTHER" id="PTHR46797:SF24">
    <property type="entry name" value="DNA-BINDING PHAGE PROTEIN"/>
    <property type="match status" value="1"/>
</dbReference>
<accession>A0ABS3HV91</accession>
<dbReference type="InterPro" id="IPR011051">
    <property type="entry name" value="RmlC_Cupin_sf"/>
</dbReference>
<protein>
    <submittedName>
        <fullName evidence="3">Helix-turn-helix transcriptional regulator</fullName>
    </submittedName>
</protein>
<dbReference type="Proteomes" id="UP000664857">
    <property type="component" value="Unassembled WGS sequence"/>
</dbReference>
<organism evidence="3 4">
    <name type="scientific">Candidatus Vagococcus giribetii</name>
    <dbReference type="NCBI Taxonomy" id="2230876"/>
    <lineage>
        <taxon>Bacteria</taxon>
        <taxon>Bacillati</taxon>
        <taxon>Bacillota</taxon>
        <taxon>Bacilli</taxon>
        <taxon>Lactobacillales</taxon>
        <taxon>Enterococcaceae</taxon>
        <taxon>Vagococcus</taxon>
    </lineage>
</organism>
<dbReference type="InterPro" id="IPR014710">
    <property type="entry name" value="RmlC-like_jellyroll"/>
</dbReference>
<dbReference type="EMBL" id="JAFLVX010000032">
    <property type="protein sequence ID" value="MBO0477673.1"/>
    <property type="molecule type" value="Genomic_DNA"/>
</dbReference>
<name>A0ABS3HV91_9ENTE</name>
<dbReference type="Pfam" id="PF07883">
    <property type="entry name" value="Cupin_2"/>
    <property type="match status" value="1"/>
</dbReference>
<evidence type="ECO:0000259" key="2">
    <source>
        <dbReference type="PROSITE" id="PS50943"/>
    </source>
</evidence>
<dbReference type="InterPro" id="IPR050807">
    <property type="entry name" value="TransReg_Diox_bact_type"/>
</dbReference>
<dbReference type="PROSITE" id="PS50943">
    <property type="entry name" value="HTH_CROC1"/>
    <property type="match status" value="1"/>
</dbReference>
<dbReference type="RefSeq" id="WP_206967859.1">
    <property type="nucleotide sequence ID" value="NZ_JAFLVX010000032.1"/>
</dbReference>
<evidence type="ECO:0000256" key="1">
    <source>
        <dbReference type="ARBA" id="ARBA00023125"/>
    </source>
</evidence>
<gene>
    <name evidence="3" type="ORF">DOK76_11360</name>
</gene>
<dbReference type="Gene3D" id="2.60.120.10">
    <property type="entry name" value="Jelly Rolls"/>
    <property type="match status" value="1"/>
</dbReference>
<dbReference type="SUPFAM" id="SSF51182">
    <property type="entry name" value="RmlC-like cupins"/>
    <property type="match status" value="1"/>
</dbReference>
<proteinExistence type="predicted"/>
<feature type="domain" description="HTH cro/C1-type" evidence="2">
    <location>
        <begin position="17"/>
        <end position="71"/>
    </location>
</feature>
<dbReference type="InterPro" id="IPR013096">
    <property type="entry name" value="Cupin_2"/>
</dbReference>
<dbReference type="SMART" id="SM00530">
    <property type="entry name" value="HTH_XRE"/>
    <property type="match status" value="1"/>
</dbReference>
<dbReference type="PANTHER" id="PTHR46797">
    <property type="entry name" value="HTH-TYPE TRANSCRIPTIONAL REGULATOR"/>
    <property type="match status" value="1"/>
</dbReference>
<keyword evidence="1" id="KW-0238">DNA-binding</keyword>
<dbReference type="InterPro" id="IPR010982">
    <property type="entry name" value="Lambda_DNA-bd_dom_sf"/>
</dbReference>
<comment type="caution">
    <text evidence="3">The sequence shown here is derived from an EMBL/GenBank/DDBJ whole genome shotgun (WGS) entry which is preliminary data.</text>
</comment>
<evidence type="ECO:0000313" key="4">
    <source>
        <dbReference type="Proteomes" id="UP000664857"/>
    </source>
</evidence>
<dbReference type="Gene3D" id="1.10.260.40">
    <property type="entry name" value="lambda repressor-like DNA-binding domains"/>
    <property type="match status" value="1"/>
</dbReference>
<dbReference type="SUPFAM" id="SSF47413">
    <property type="entry name" value="lambda repressor-like DNA-binding domains"/>
    <property type="match status" value="1"/>
</dbReference>
<dbReference type="CDD" id="cd02209">
    <property type="entry name" value="cupin_XRE_C"/>
    <property type="match status" value="1"/>
</dbReference>